<keyword evidence="3" id="KW-1185">Reference proteome</keyword>
<comment type="caution">
    <text evidence="2">The sequence shown here is derived from an EMBL/GenBank/DDBJ whole genome shotgun (WGS) entry which is preliminary data.</text>
</comment>
<gene>
    <name evidence="2" type="ORF">MU846_03890</name>
</gene>
<accession>A0ABT0E4U7</accession>
<name>A0ABT0E4U7_9GAMM</name>
<feature type="chain" id="PRO_5047410471" evidence="1">
    <location>
        <begin position="27"/>
        <end position="140"/>
    </location>
</feature>
<reference evidence="2" key="1">
    <citation type="submission" date="2022-04" db="EMBL/GenBank/DDBJ databases">
        <title>Alcanivorax sp. CY1518 draft genome sequence.</title>
        <authorList>
            <person name="Zhao G."/>
            <person name="An M."/>
        </authorList>
    </citation>
    <scope>NUCLEOTIDE SEQUENCE</scope>
    <source>
        <strain evidence="2">CY1518</strain>
    </source>
</reference>
<organism evidence="2 3">
    <name type="scientific">Alcanivorax quisquiliarum</name>
    <dbReference type="NCBI Taxonomy" id="2933565"/>
    <lineage>
        <taxon>Bacteria</taxon>
        <taxon>Pseudomonadati</taxon>
        <taxon>Pseudomonadota</taxon>
        <taxon>Gammaproteobacteria</taxon>
        <taxon>Oceanospirillales</taxon>
        <taxon>Alcanivoracaceae</taxon>
        <taxon>Alcanivorax</taxon>
    </lineage>
</organism>
<proteinExistence type="predicted"/>
<feature type="signal peptide" evidence="1">
    <location>
        <begin position="1"/>
        <end position="26"/>
    </location>
</feature>
<dbReference type="RefSeq" id="WP_246948626.1">
    <property type="nucleotide sequence ID" value="NZ_JALKII010000002.1"/>
</dbReference>
<keyword evidence="1" id="KW-0732">Signal</keyword>
<protein>
    <submittedName>
        <fullName evidence="2">Uncharacterized protein</fullName>
    </submittedName>
</protein>
<sequence>MKRNLRGWMLPLVAMFSFGGSPMALASEIQSIKLSLEGSEYSDFFDFLYSYSTKNRLNIQWLGWYKVPNATKWFERSDRGSEFKINVHLLTEENGYLYFSSGFDERSVNVIIDYGSKKGVWLTIMDDFKEQLELKGWTLQ</sequence>
<evidence type="ECO:0000313" key="3">
    <source>
        <dbReference type="Proteomes" id="UP001165524"/>
    </source>
</evidence>
<dbReference type="Proteomes" id="UP001165524">
    <property type="component" value="Unassembled WGS sequence"/>
</dbReference>
<evidence type="ECO:0000256" key="1">
    <source>
        <dbReference type="SAM" id="SignalP"/>
    </source>
</evidence>
<dbReference type="EMBL" id="JALKII010000002">
    <property type="protein sequence ID" value="MCK0536841.1"/>
    <property type="molecule type" value="Genomic_DNA"/>
</dbReference>
<evidence type="ECO:0000313" key="2">
    <source>
        <dbReference type="EMBL" id="MCK0536841.1"/>
    </source>
</evidence>